<name>A0ABR1VG71_9PEZI</name>
<keyword evidence="3" id="KW-1185">Reference proteome</keyword>
<dbReference type="RefSeq" id="XP_066717518.1">
    <property type="nucleotide sequence ID" value="XM_066858249.1"/>
</dbReference>
<keyword evidence="1" id="KW-0732">Signal</keyword>
<sequence length="249" mass="28307">MLVAKVIAMLAGIEAAVTLHGNHPSTQDFYSRDVPSTTLTKVRELLSGALKNARSRNRAKECENFSENFANQTLTFLNYWKSEDYYVPREGAPKTEKDLLERLVEYQIVRDTVKDQGRLDAFPEAIVDQIRGAHDIVSKEGVSTGAHPHVLNALDTIFNDVCAKTRNVQIPFRLQEIVDVVLRGLEVNPQLTRPEALVQRTACDCRGTWPCEIYLMYFWDKETSKWECRCFGETRSCSVLTPQRDLPPT</sequence>
<dbReference type="GeneID" id="92091312"/>
<reference evidence="2 3" key="1">
    <citation type="submission" date="2023-01" db="EMBL/GenBank/DDBJ databases">
        <title>Analysis of 21 Apiospora genomes using comparative genomics revels a genus with tremendous synthesis potential of carbohydrate active enzymes and secondary metabolites.</title>
        <authorList>
            <person name="Sorensen T."/>
        </authorList>
    </citation>
    <scope>NUCLEOTIDE SEQUENCE [LARGE SCALE GENOMIC DNA]</scope>
    <source>
        <strain evidence="2 3">CBS 135458</strain>
    </source>
</reference>
<organism evidence="2 3">
    <name type="scientific">Apiospora phragmitis</name>
    <dbReference type="NCBI Taxonomy" id="2905665"/>
    <lineage>
        <taxon>Eukaryota</taxon>
        <taxon>Fungi</taxon>
        <taxon>Dikarya</taxon>
        <taxon>Ascomycota</taxon>
        <taxon>Pezizomycotina</taxon>
        <taxon>Sordariomycetes</taxon>
        <taxon>Xylariomycetidae</taxon>
        <taxon>Amphisphaeriales</taxon>
        <taxon>Apiosporaceae</taxon>
        <taxon>Apiospora</taxon>
    </lineage>
</organism>
<evidence type="ECO:0000256" key="1">
    <source>
        <dbReference type="SAM" id="SignalP"/>
    </source>
</evidence>
<dbReference type="Proteomes" id="UP001480595">
    <property type="component" value="Unassembled WGS sequence"/>
</dbReference>
<dbReference type="EMBL" id="JAQQWL010000006">
    <property type="protein sequence ID" value="KAK8070224.1"/>
    <property type="molecule type" value="Genomic_DNA"/>
</dbReference>
<evidence type="ECO:0000313" key="2">
    <source>
        <dbReference type="EMBL" id="KAK8070224.1"/>
    </source>
</evidence>
<proteinExistence type="predicted"/>
<protein>
    <submittedName>
        <fullName evidence="2">Uncharacterized protein</fullName>
    </submittedName>
</protein>
<comment type="caution">
    <text evidence="2">The sequence shown here is derived from an EMBL/GenBank/DDBJ whole genome shotgun (WGS) entry which is preliminary data.</text>
</comment>
<feature type="chain" id="PRO_5045949141" evidence="1">
    <location>
        <begin position="16"/>
        <end position="249"/>
    </location>
</feature>
<evidence type="ECO:0000313" key="3">
    <source>
        <dbReference type="Proteomes" id="UP001480595"/>
    </source>
</evidence>
<feature type="signal peptide" evidence="1">
    <location>
        <begin position="1"/>
        <end position="15"/>
    </location>
</feature>
<accession>A0ABR1VG71</accession>
<gene>
    <name evidence="2" type="ORF">PG994_006840</name>
</gene>